<dbReference type="EMBL" id="FNKB01000001">
    <property type="protein sequence ID" value="SDQ22619.1"/>
    <property type="molecule type" value="Genomic_DNA"/>
</dbReference>
<dbReference type="RefSeq" id="WP_010154719.1">
    <property type="nucleotide sequence ID" value="NZ_FNKB01000001.1"/>
</dbReference>
<dbReference type="OrthoDB" id="4991229at2"/>
<evidence type="ECO:0000313" key="2">
    <source>
        <dbReference type="Proteomes" id="UP000182690"/>
    </source>
</evidence>
<dbReference type="STRING" id="1079994.SAMN04488565_1461"/>
<dbReference type="AlphaFoldDB" id="A0A1H0Z594"/>
<accession>A0A1H0Z594</accession>
<name>A0A1H0Z594_9MICO</name>
<proteinExistence type="predicted"/>
<protein>
    <recommendedName>
        <fullName evidence="3">Asp23/Gls24 family envelope stress response protein</fullName>
    </recommendedName>
</protein>
<reference evidence="1 2" key="1">
    <citation type="submission" date="2016-10" db="EMBL/GenBank/DDBJ databases">
        <authorList>
            <person name="de Groot N.N."/>
        </authorList>
    </citation>
    <scope>NUCLEOTIDE SEQUENCE [LARGE SCALE GENOMIC DNA]</scope>
    <source>
        <strain evidence="1 2">DSM 22788</strain>
    </source>
</reference>
<organism evidence="1 2">
    <name type="scientific">Leucobacter chromiiresistens</name>
    <dbReference type="NCBI Taxonomy" id="1079994"/>
    <lineage>
        <taxon>Bacteria</taxon>
        <taxon>Bacillati</taxon>
        <taxon>Actinomycetota</taxon>
        <taxon>Actinomycetes</taxon>
        <taxon>Micrococcales</taxon>
        <taxon>Microbacteriaceae</taxon>
        <taxon>Leucobacter</taxon>
    </lineage>
</organism>
<dbReference type="Proteomes" id="UP000182690">
    <property type="component" value="Unassembled WGS sequence"/>
</dbReference>
<gene>
    <name evidence="1" type="ORF">SAMN04488565_1461</name>
</gene>
<evidence type="ECO:0008006" key="3">
    <source>
        <dbReference type="Google" id="ProtNLM"/>
    </source>
</evidence>
<evidence type="ECO:0000313" key="1">
    <source>
        <dbReference type="EMBL" id="SDQ22619.1"/>
    </source>
</evidence>
<sequence>MSAITNELLASRIEAAALAVPGVASLLRSGVSTRAVIDAGARLLGLGERGNSAVRIERGSEAVSVECSVGLVRTRSVVETVHELHRVIAAVVLELTGLPAQIRITVGHVDEAASEAAAQR</sequence>